<organism evidence="1">
    <name type="scientific">Salix viminalis</name>
    <name type="common">Common osier</name>
    <name type="synonym">Basket willow</name>
    <dbReference type="NCBI Taxonomy" id="40686"/>
    <lineage>
        <taxon>Eukaryota</taxon>
        <taxon>Viridiplantae</taxon>
        <taxon>Streptophyta</taxon>
        <taxon>Embryophyta</taxon>
        <taxon>Tracheophyta</taxon>
        <taxon>Spermatophyta</taxon>
        <taxon>Magnoliopsida</taxon>
        <taxon>eudicotyledons</taxon>
        <taxon>Gunneridae</taxon>
        <taxon>Pentapetalae</taxon>
        <taxon>rosids</taxon>
        <taxon>fabids</taxon>
        <taxon>Malpighiales</taxon>
        <taxon>Salicaceae</taxon>
        <taxon>Saliceae</taxon>
        <taxon>Salix</taxon>
    </lineage>
</organism>
<proteinExistence type="predicted"/>
<dbReference type="EMBL" id="CAADRP010001554">
    <property type="protein sequence ID" value="VFU40967.1"/>
    <property type="molecule type" value="Genomic_DNA"/>
</dbReference>
<evidence type="ECO:0000313" key="1">
    <source>
        <dbReference type="EMBL" id="VFU40967.1"/>
    </source>
</evidence>
<gene>
    <name evidence="1" type="ORF">SVIM_LOCUS238795</name>
</gene>
<reference evidence="1" key="1">
    <citation type="submission" date="2019-03" db="EMBL/GenBank/DDBJ databases">
        <authorList>
            <person name="Mank J."/>
            <person name="Almeida P."/>
        </authorList>
    </citation>
    <scope>NUCLEOTIDE SEQUENCE</scope>
    <source>
        <strain evidence="1">78183</strain>
    </source>
</reference>
<dbReference type="AlphaFoldDB" id="A0A6N2LJ89"/>
<name>A0A6N2LJ89_SALVM</name>
<accession>A0A6N2LJ89</accession>
<protein>
    <submittedName>
        <fullName evidence="1">Uncharacterized protein</fullName>
    </submittedName>
</protein>
<sequence>MKPESLLPQSKRTDRLVKFPIDEGIPPVKTLLDKSSLLRDSSNPISFGMKPESLLPRRKRMDRFLKFPMEAGIKPSYIIEHGHVPNRRRDWTRELVLKKFLKFPIEFGIPPVKTLLDKSSLLRDSRNPISFGMKPESLLPRRKRMDRFLKFPMEAGSNHYIIEHGHVPNRRRDGTRELVLKKMRGFHRLKRYLTSQVD</sequence>